<evidence type="ECO:0008006" key="3">
    <source>
        <dbReference type="Google" id="ProtNLM"/>
    </source>
</evidence>
<accession>N8XF60</accession>
<dbReference type="EMBL" id="APPK01000020">
    <property type="protein sequence ID" value="ENV23102.1"/>
    <property type="molecule type" value="Genomic_DNA"/>
</dbReference>
<evidence type="ECO:0000313" key="1">
    <source>
        <dbReference type="EMBL" id="ENV23102.1"/>
    </source>
</evidence>
<dbReference type="RefSeq" id="WP_004828760.1">
    <property type="nucleotide sequence ID" value="NZ_KB849466.1"/>
</dbReference>
<dbReference type="InterPro" id="IPR010982">
    <property type="entry name" value="Lambda_DNA-bd_dom_sf"/>
</dbReference>
<protein>
    <recommendedName>
        <fullName evidence="3">Transcriptional regulator</fullName>
    </recommendedName>
</protein>
<proteinExistence type="predicted"/>
<dbReference type="Proteomes" id="UP000013270">
    <property type="component" value="Unassembled WGS sequence"/>
</dbReference>
<dbReference type="PATRIC" id="fig|1217651.3.peg.858"/>
<reference evidence="1 2" key="1">
    <citation type="submission" date="2013-02" db="EMBL/GenBank/DDBJ databases">
        <title>The Genome Sequence of Acinetobacter bereziniae NIPH 3.</title>
        <authorList>
            <consortium name="The Broad Institute Genome Sequencing Platform"/>
            <consortium name="The Broad Institute Genome Sequencing Center for Infectious Disease"/>
            <person name="Cerqueira G."/>
            <person name="Feldgarden M."/>
            <person name="Courvalin P."/>
            <person name="Perichon B."/>
            <person name="Grillot-Courvalin C."/>
            <person name="Clermont D."/>
            <person name="Rocha E."/>
            <person name="Yoon E.-J."/>
            <person name="Nemec A."/>
            <person name="Walker B."/>
            <person name="Young S.K."/>
            <person name="Zeng Q."/>
            <person name="Gargeya S."/>
            <person name="Fitzgerald M."/>
            <person name="Haas B."/>
            <person name="Abouelleil A."/>
            <person name="Alvarado L."/>
            <person name="Arachchi H.M."/>
            <person name="Berlin A.M."/>
            <person name="Chapman S.B."/>
            <person name="Dewar J."/>
            <person name="Goldberg J."/>
            <person name="Griggs A."/>
            <person name="Gujja S."/>
            <person name="Hansen M."/>
            <person name="Howarth C."/>
            <person name="Imamovic A."/>
            <person name="Larimer J."/>
            <person name="McCowan C."/>
            <person name="Murphy C."/>
            <person name="Neiman D."/>
            <person name="Pearson M."/>
            <person name="Priest M."/>
            <person name="Roberts A."/>
            <person name="Saif S."/>
            <person name="Shea T."/>
            <person name="Sisk P."/>
            <person name="Sykes S."/>
            <person name="Wortman J."/>
            <person name="Nusbaum C."/>
            <person name="Birren B."/>
        </authorList>
    </citation>
    <scope>NUCLEOTIDE SEQUENCE [LARGE SCALE GENOMIC DNA]</scope>
    <source>
        <strain evidence="1 2">NIPH 3</strain>
    </source>
</reference>
<dbReference type="HOGENOM" id="CLU_173998_3_1_6"/>
<organism evidence="1 2">
    <name type="scientific">Acinetobacter bereziniae NIPH 3</name>
    <dbReference type="NCBI Taxonomy" id="1217651"/>
    <lineage>
        <taxon>Bacteria</taxon>
        <taxon>Pseudomonadati</taxon>
        <taxon>Pseudomonadota</taxon>
        <taxon>Gammaproteobacteria</taxon>
        <taxon>Moraxellales</taxon>
        <taxon>Moraxellaceae</taxon>
        <taxon>Acinetobacter</taxon>
    </lineage>
</organism>
<dbReference type="Gene3D" id="1.10.260.40">
    <property type="entry name" value="lambda repressor-like DNA-binding domains"/>
    <property type="match status" value="1"/>
</dbReference>
<gene>
    <name evidence="1" type="ORF">F963_00886</name>
</gene>
<evidence type="ECO:0000313" key="2">
    <source>
        <dbReference type="Proteomes" id="UP000013270"/>
    </source>
</evidence>
<name>N8XF60_ACIBZ</name>
<dbReference type="GO" id="GO:0003677">
    <property type="term" value="F:DNA binding"/>
    <property type="evidence" value="ECO:0007669"/>
    <property type="project" value="InterPro"/>
</dbReference>
<dbReference type="AlphaFoldDB" id="N8XF60"/>
<comment type="caution">
    <text evidence="1">The sequence shown here is derived from an EMBL/GenBank/DDBJ whole genome shotgun (WGS) entry which is preliminary data.</text>
</comment>
<sequence>MTQTNTEQLKSYFMNLSADERVEFAKQCLTTVGNLQQIIYVNKKCGAPLAIRIDKASQGKVSCDQLCPDADFNYLRGTHIREVSRKQSIST</sequence>